<dbReference type="EMBL" id="AGBW02013672">
    <property type="protein sequence ID" value="OWR42997.1"/>
    <property type="molecule type" value="Genomic_DNA"/>
</dbReference>
<accession>A0A212ENG3</accession>
<organism evidence="2 3">
    <name type="scientific">Danaus plexippus plexippus</name>
    <dbReference type="NCBI Taxonomy" id="278856"/>
    <lineage>
        <taxon>Eukaryota</taxon>
        <taxon>Metazoa</taxon>
        <taxon>Ecdysozoa</taxon>
        <taxon>Arthropoda</taxon>
        <taxon>Hexapoda</taxon>
        <taxon>Insecta</taxon>
        <taxon>Pterygota</taxon>
        <taxon>Neoptera</taxon>
        <taxon>Endopterygota</taxon>
        <taxon>Lepidoptera</taxon>
        <taxon>Glossata</taxon>
        <taxon>Ditrysia</taxon>
        <taxon>Papilionoidea</taxon>
        <taxon>Nymphalidae</taxon>
        <taxon>Danainae</taxon>
        <taxon>Danaini</taxon>
        <taxon>Danaina</taxon>
        <taxon>Danaus</taxon>
        <taxon>Danaus</taxon>
    </lineage>
</organism>
<name>A0A212ENG3_DANPL</name>
<dbReference type="KEGG" id="dpl:KGM_206242B"/>
<keyword evidence="3" id="KW-1185">Reference proteome</keyword>
<proteinExistence type="predicted"/>
<evidence type="ECO:0000313" key="2">
    <source>
        <dbReference type="EMBL" id="OWR42997.1"/>
    </source>
</evidence>
<dbReference type="InParanoid" id="A0A212ENG3"/>
<reference evidence="2 3" key="1">
    <citation type="journal article" date="2011" name="Cell">
        <title>The monarch butterfly genome yields insights into long-distance migration.</title>
        <authorList>
            <person name="Zhan S."/>
            <person name="Merlin C."/>
            <person name="Boore J.L."/>
            <person name="Reppert S.M."/>
        </authorList>
    </citation>
    <scope>NUCLEOTIDE SEQUENCE [LARGE SCALE GENOMIC DNA]</scope>
    <source>
        <strain evidence="2">F-2</strain>
    </source>
</reference>
<dbReference type="AlphaFoldDB" id="A0A212ENG3"/>
<sequence length="81" mass="9065">LREGQSRLWADMDQLATAPPQRQKEQMIEELRAKMMLNIGSMMDAKLQGIEDRLLPERRLRPPLASDKGPVPASGAVAEPE</sequence>
<gene>
    <name evidence="2" type="ORF">KGM_206242B</name>
</gene>
<evidence type="ECO:0000313" key="3">
    <source>
        <dbReference type="Proteomes" id="UP000007151"/>
    </source>
</evidence>
<dbReference type="Proteomes" id="UP000007151">
    <property type="component" value="Unassembled WGS sequence"/>
</dbReference>
<comment type="caution">
    <text evidence="2">The sequence shown here is derived from an EMBL/GenBank/DDBJ whole genome shotgun (WGS) entry which is preliminary data.</text>
</comment>
<feature type="non-terminal residue" evidence="2">
    <location>
        <position position="1"/>
    </location>
</feature>
<protein>
    <submittedName>
        <fullName evidence="2">Gag protein</fullName>
    </submittedName>
</protein>
<evidence type="ECO:0000256" key="1">
    <source>
        <dbReference type="SAM" id="MobiDB-lite"/>
    </source>
</evidence>
<feature type="region of interest" description="Disordered" evidence="1">
    <location>
        <begin position="58"/>
        <end position="81"/>
    </location>
</feature>